<evidence type="ECO:0000256" key="5">
    <source>
        <dbReference type="ARBA" id="ARBA00022517"/>
    </source>
</evidence>
<dbReference type="PANTHER" id="PTHR28127:SF1">
    <property type="entry name" value="RIBOSOME ASSEMBLY PROTEIN 3"/>
    <property type="match status" value="1"/>
</dbReference>
<evidence type="ECO:0000256" key="7">
    <source>
        <dbReference type="ARBA" id="ARBA00023274"/>
    </source>
</evidence>
<keyword evidence="5" id="KW-0690">Ribosome biogenesis</keyword>
<dbReference type="EMBL" id="JAODAN010000007">
    <property type="protein sequence ID" value="KAK1923067.1"/>
    <property type="molecule type" value="Genomic_DNA"/>
</dbReference>
<dbReference type="Pfam" id="PF14615">
    <property type="entry name" value="Rsa3"/>
    <property type="match status" value="1"/>
</dbReference>
<protein>
    <recommendedName>
        <fullName evidence="4">Ribosome assembly protein 3</fullName>
    </recommendedName>
</protein>
<dbReference type="PANTHER" id="PTHR28127">
    <property type="entry name" value="RIBOSOME ASSEMBLY PROTEIN 3"/>
    <property type="match status" value="1"/>
</dbReference>
<sequence length="232" mass="24211">MAPASTAKSGKPARKRRRRQLSYSPTDSSSSDSDSSDSGDTSSDEEAAAHKAAKGKAAKMDVDGETTSSGSSTSSDSSSSSSSSSSSDSDSSSDDSDSDDSSSSGSDSDEEGKPAKKSSTTVAAASKPVRPRAPTLSPSPPPRAIPSFLSNNETQSSDDRRARFRRVYMEKLVEGFGDDLEKLRTSDPTLGPSKLQLLIDSLASGIDIFSDPQSQMGKEKEVDEVGLILGDH</sequence>
<evidence type="ECO:0000256" key="1">
    <source>
        <dbReference type="ARBA" id="ARBA00003035"/>
    </source>
</evidence>
<evidence type="ECO:0000256" key="8">
    <source>
        <dbReference type="SAM" id="MobiDB-lite"/>
    </source>
</evidence>
<accession>A0AAD9FQH5</accession>
<evidence type="ECO:0000259" key="9">
    <source>
        <dbReference type="Pfam" id="PF14615"/>
    </source>
</evidence>
<dbReference type="InterPro" id="IPR028217">
    <property type="entry name" value="Rsa3_C"/>
</dbReference>
<comment type="caution">
    <text evidence="10">The sequence shown here is derived from an EMBL/GenBank/DDBJ whole genome shotgun (WGS) entry which is preliminary data.</text>
</comment>
<feature type="domain" description="Ribosome-assembly protein 3 C-terminal" evidence="9">
    <location>
        <begin position="164"/>
        <end position="210"/>
    </location>
</feature>
<evidence type="ECO:0000313" key="10">
    <source>
        <dbReference type="EMBL" id="KAK1923067.1"/>
    </source>
</evidence>
<dbReference type="InterPro" id="IPR051898">
    <property type="entry name" value="Ribosome_Assembly_3"/>
</dbReference>
<feature type="compositionally biased region" description="Basic residues" evidence="8">
    <location>
        <begin position="11"/>
        <end position="20"/>
    </location>
</feature>
<keyword evidence="7" id="KW-0687">Ribonucleoprotein</keyword>
<feature type="compositionally biased region" description="Low complexity" evidence="8">
    <location>
        <begin position="117"/>
        <end position="136"/>
    </location>
</feature>
<evidence type="ECO:0000256" key="2">
    <source>
        <dbReference type="ARBA" id="ARBA00004604"/>
    </source>
</evidence>
<proteinExistence type="inferred from homology"/>
<evidence type="ECO:0000313" key="11">
    <source>
        <dbReference type="Proteomes" id="UP001182556"/>
    </source>
</evidence>
<keyword evidence="6" id="KW-0539">Nucleus</keyword>
<evidence type="ECO:0000256" key="3">
    <source>
        <dbReference type="ARBA" id="ARBA00006256"/>
    </source>
</evidence>
<evidence type="ECO:0000256" key="4">
    <source>
        <dbReference type="ARBA" id="ARBA00015339"/>
    </source>
</evidence>
<gene>
    <name evidence="10" type="ORF">DB88DRAFT_493651</name>
</gene>
<feature type="compositionally biased region" description="Low complexity" evidence="8">
    <location>
        <begin position="22"/>
        <end position="33"/>
    </location>
</feature>
<dbReference type="GO" id="GO:0030687">
    <property type="term" value="C:preribosome, large subunit precursor"/>
    <property type="evidence" value="ECO:0007669"/>
    <property type="project" value="TreeGrafter"/>
</dbReference>
<comment type="subcellular location">
    <subcellularLocation>
        <location evidence="2">Nucleus</location>
        <location evidence="2">Nucleolus</location>
    </subcellularLocation>
</comment>
<dbReference type="AlphaFoldDB" id="A0AAD9FQH5"/>
<name>A0AAD9FQH5_PAPLA</name>
<feature type="compositionally biased region" description="Acidic residues" evidence="8">
    <location>
        <begin position="91"/>
        <end position="100"/>
    </location>
</feature>
<dbReference type="Proteomes" id="UP001182556">
    <property type="component" value="Unassembled WGS sequence"/>
</dbReference>
<feature type="compositionally biased region" description="Acidic residues" evidence="8">
    <location>
        <begin position="34"/>
        <end position="46"/>
    </location>
</feature>
<comment type="function">
    <text evidence="1">Required for efficient biogenesis of the 60S ribosomal subunit.</text>
</comment>
<evidence type="ECO:0000256" key="6">
    <source>
        <dbReference type="ARBA" id="ARBA00023242"/>
    </source>
</evidence>
<feature type="compositionally biased region" description="Low complexity" evidence="8">
    <location>
        <begin position="67"/>
        <end position="90"/>
    </location>
</feature>
<dbReference type="GO" id="GO:0005730">
    <property type="term" value="C:nucleolus"/>
    <property type="evidence" value="ECO:0007669"/>
    <property type="project" value="UniProtKB-SubCell"/>
</dbReference>
<dbReference type="GO" id="GO:0000027">
    <property type="term" value="P:ribosomal large subunit assembly"/>
    <property type="evidence" value="ECO:0007669"/>
    <property type="project" value="TreeGrafter"/>
</dbReference>
<keyword evidence="11" id="KW-1185">Reference proteome</keyword>
<comment type="similarity">
    <text evidence="3">Belongs to the RSA3 family.</text>
</comment>
<feature type="region of interest" description="Disordered" evidence="8">
    <location>
        <begin position="1"/>
        <end position="161"/>
    </location>
</feature>
<reference evidence="10" key="1">
    <citation type="submission" date="2023-02" db="EMBL/GenBank/DDBJ databases">
        <title>Identification and recombinant expression of a fungal hydrolase from Papiliotrema laurentii that hydrolyzes apple cutin and clears colloidal polyester polyurethane.</title>
        <authorList>
            <consortium name="DOE Joint Genome Institute"/>
            <person name="Roman V.A."/>
            <person name="Bojanowski C."/>
            <person name="Crable B.R."/>
            <person name="Wagner D.N."/>
            <person name="Hung C.S."/>
            <person name="Nadeau L.J."/>
            <person name="Schratz L."/>
            <person name="Haridas S."/>
            <person name="Pangilinan J."/>
            <person name="Lipzen A."/>
            <person name="Na H."/>
            <person name="Yan M."/>
            <person name="Ng V."/>
            <person name="Grigoriev I.V."/>
            <person name="Spatafora J.W."/>
            <person name="Barlow D."/>
            <person name="Biffinger J."/>
            <person name="Kelley-Loughnane N."/>
            <person name="Varaljay V.A."/>
            <person name="Crookes-Goodson W.J."/>
        </authorList>
    </citation>
    <scope>NUCLEOTIDE SEQUENCE</scope>
    <source>
        <strain evidence="10">5307AH</strain>
    </source>
</reference>
<organism evidence="10 11">
    <name type="scientific">Papiliotrema laurentii</name>
    <name type="common">Cryptococcus laurentii</name>
    <dbReference type="NCBI Taxonomy" id="5418"/>
    <lineage>
        <taxon>Eukaryota</taxon>
        <taxon>Fungi</taxon>
        <taxon>Dikarya</taxon>
        <taxon>Basidiomycota</taxon>
        <taxon>Agaricomycotina</taxon>
        <taxon>Tremellomycetes</taxon>
        <taxon>Tremellales</taxon>
        <taxon>Rhynchogastremaceae</taxon>
        <taxon>Papiliotrema</taxon>
    </lineage>
</organism>